<dbReference type="AlphaFoldDB" id="A0A844BSB6"/>
<accession>A0A844BSB6</accession>
<organism evidence="1 2">
    <name type="scientific">Fundicoccus ignavus</name>
    <dbReference type="NCBI Taxonomy" id="2664442"/>
    <lineage>
        <taxon>Bacteria</taxon>
        <taxon>Bacillati</taxon>
        <taxon>Bacillota</taxon>
        <taxon>Bacilli</taxon>
        <taxon>Lactobacillales</taxon>
        <taxon>Aerococcaceae</taxon>
        <taxon>Fundicoccus</taxon>
    </lineage>
</organism>
<evidence type="ECO:0008006" key="3">
    <source>
        <dbReference type="Google" id="ProtNLM"/>
    </source>
</evidence>
<dbReference type="PANTHER" id="PTHR36455:SF1">
    <property type="entry name" value="BLR8292 PROTEIN"/>
    <property type="match status" value="1"/>
</dbReference>
<gene>
    <name evidence="1" type="ORF">GIY11_02215</name>
</gene>
<dbReference type="PANTHER" id="PTHR36455">
    <property type="match status" value="1"/>
</dbReference>
<reference evidence="1 2" key="1">
    <citation type="submission" date="2019-11" db="EMBL/GenBank/DDBJ databases">
        <title>Characterisation of Fundicoccus ignavus gen. nov. sp. nov., a novel genus of the family Aerococcaceae isolated from bulk tank milk.</title>
        <authorList>
            <person name="Siebert A."/>
            <person name="Huptas C."/>
            <person name="Wenning M."/>
            <person name="Scherer S."/>
            <person name="Doll E.V."/>
        </authorList>
    </citation>
    <scope>NUCLEOTIDE SEQUENCE [LARGE SCALE GENOMIC DNA]</scope>
    <source>
        <strain evidence="1 2">DSM 109653</strain>
    </source>
</reference>
<evidence type="ECO:0000313" key="2">
    <source>
        <dbReference type="Proteomes" id="UP000469870"/>
    </source>
</evidence>
<dbReference type="InterPro" id="IPR008878">
    <property type="entry name" value="Transposase_IS66_Orf2"/>
</dbReference>
<evidence type="ECO:0000313" key="1">
    <source>
        <dbReference type="EMBL" id="MRI80843.1"/>
    </source>
</evidence>
<dbReference type="EMBL" id="WJQR01000002">
    <property type="protein sequence ID" value="MRI80843.1"/>
    <property type="molecule type" value="Genomic_DNA"/>
</dbReference>
<proteinExistence type="predicted"/>
<dbReference type="Proteomes" id="UP000469870">
    <property type="component" value="Unassembled WGS sequence"/>
</dbReference>
<dbReference type="Pfam" id="PF05717">
    <property type="entry name" value="TnpB_IS66"/>
    <property type="match status" value="1"/>
</dbReference>
<name>A0A844BSB6_9LACT</name>
<comment type="caution">
    <text evidence="1">The sequence shown here is derived from an EMBL/GenBank/DDBJ whole genome shotgun (WGS) entry which is preliminary data.</text>
</comment>
<sequence>MFILGGSQNKYKALYSDGDGFIMFYKCLEKGVIQWPRTKEEVRKISQQELRWLLEGLKTDQPKSIKKVRPGCFNQLKKQLDSLLNQ</sequence>
<protein>
    <recommendedName>
        <fullName evidence="3">Transposase</fullName>
    </recommendedName>
</protein>